<evidence type="ECO:0000313" key="2">
    <source>
        <dbReference type="Proteomes" id="UP000322822"/>
    </source>
</evidence>
<sequence>MKHACFLPSRGGHGALPPGEGFASIPRDTFGSAHPGIVENPIVTMIDLAGDGGDFPVVRAAVGDAGQRPGVTPTIGMAGRLDGPKMRPAVVAA</sequence>
<reference evidence="1 2" key="1">
    <citation type="submission" date="2019-09" db="EMBL/GenBank/DDBJ databases">
        <title>FDA dAtabase for Regulatory Grade micrObial Sequences (FDA-ARGOS): Supporting development and validation of Infectious Disease Dx tests.</title>
        <authorList>
            <person name="Sciortino C."/>
            <person name="Tallon L."/>
            <person name="Sadzewicz L."/>
            <person name="Vavikolanu K."/>
            <person name="Mehta A."/>
            <person name="Aluvathingal J."/>
            <person name="Nadendla S."/>
            <person name="Nandy P."/>
            <person name="Geyer C."/>
            <person name="Yan Y."/>
            <person name="Sichtig H."/>
        </authorList>
    </citation>
    <scope>NUCLEOTIDE SEQUENCE [LARGE SCALE GENOMIC DNA]</scope>
    <source>
        <strain evidence="1 2">FDAARGOS_664</strain>
    </source>
</reference>
<dbReference type="RefSeq" id="WP_150374226.1">
    <property type="nucleotide sequence ID" value="NZ_CP044067.1"/>
</dbReference>
<dbReference type="EMBL" id="CP044067">
    <property type="protein sequence ID" value="QET04164.1"/>
    <property type="molecule type" value="Genomic_DNA"/>
</dbReference>
<proteinExistence type="predicted"/>
<accession>A0A5P2H997</accession>
<name>A0A5P2H997_9BURK</name>
<protein>
    <submittedName>
        <fullName evidence="1">Uncharacterized protein</fullName>
    </submittedName>
</protein>
<organism evidence="1 2">
    <name type="scientific">Cupriavidus pauculus</name>
    <dbReference type="NCBI Taxonomy" id="82633"/>
    <lineage>
        <taxon>Bacteria</taxon>
        <taxon>Pseudomonadati</taxon>
        <taxon>Pseudomonadota</taxon>
        <taxon>Betaproteobacteria</taxon>
        <taxon>Burkholderiales</taxon>
        <taxon>Burkholderiaceae</taxon>
        <taxon>Cupriavidus</taxon>
    </lineage>
</organism>
<dbReference type="Proteomes" id="UP000322822">
    <property type="component" value="Chromosome 2"/>
</dbReference>
<evidence type="ECO:0000313" key="1">
    <source>
        <dbReference type="EMBL" id="QET04164.1"/>
    </source>
</evidence>
<dbReference type="AlphaFoldDB" id="A0A5P2H997"/>
<gene>
    <name evidence="1" type="ORF">FOB72_18590</name>
</gene>